<dbReference type="Proteomes" id="UP001108027">
    <property type="component" value="Unassembled WGS sequence"/>
</dbReference>
<reference evidence="1" key="1">
    <citation type="submission" date="2021-10" db="EMBL/GenBank/DDBJ databases">
        <title>The diversity and Nitrogen Metabolism of Culturable Nitrate-Utilizing Bacteria Within the Oxygen Minimum Zone of the Changjiang (Yangtze River)Estuary.</title>
        <authorList>
            <person name="Zhang D."/>
            <person name="Zheng J."/>
            <person name="Liu S."/>
            <person name="He W."/>
        </authorList>
    </citation>
    <scope>NUCLEOTIDE SEQUENCE</scope>
    <source>
        <strain evidence="1">FXH-223</strain>
    </source>
</reference>
<protein>
    <submittedName>
        <fullName evidence="1">Uncharacterized protein</fullName>
    </submittedName>
</protein>
<gene>
    <name evidence="1" type="ORF">LL252_12810</name>
</gene>
<evidence type="ECO:0000313" key="1">
    <source>
        <dbReference type="EMBL" id="MCC4309450.1"/>
    </source>
</evidence>
<comment type="caution">
    <text evidence="1">The sequence shown here is derived from an EMBL/GenBank/DDBJ whole genome shotgun (WGS) entry which is preliminary data.</text>
</comment>
<organism evidence="1 2">
    <name type="scientific">Alloalcanivorax marinus</name>
    <dbReference type="NCBI Taxonomy" id="1177169"/>
    <lineage>
        <taxon>Bacteria</taxon>
        <taxon>Pseudomonadati</taxon>
        <taxon>Pseudomonadota</taxon>
        <taxon>Gammaproteobacteria</taxon>
        <taxon>Oceanospirillales</taxon>
        <taxon>Alcanivoracaceae</taxon>
        <taxon>Alloalcanivorax</taxon>
    </lineage>
</organism>
<dbReference type="RefSeq" id="WP_228234281.1">
    <property type="nucleotide sequence ID" value="NZ_JAJGNA010000016.1"/>
</dbReference>
<name>A0A9Q3YQ53_9GAMM</name>
<dbReference type="EMBL" id="JAJGNA010000016">
    <property type="protein sequence ID" value="MCC4309450.1"/>
    <property type="molecule type" value="Genomic_DNA"/>
</dbReference>
<dbReference type="AlphaFoldDB" id="A0A9Q3YQ53"/>
<evidence type="ECO:0000313" key="2">
    <source>
        <dbReference type="Proteomes" id="UP001108027"/>
    </source>
</evidence>
<accession>A0A9Q3YQ53</accession>
<sequence>MNMDVDEHYEKVWTVVLETPTGLEQVILVRYPRRPTDDLAAGLVRLHLKMPTAIPESFRDHDEPALRALEECGYKLIWVGEPTEIIGRQRPLRDP</sequence>
<proteinExistence type="predicted"/>
<keyword evidence="2" id="KW-1185">Reference proteome</keyword>